<evidence type="ECO:0000313" key="9">
    <source>
        <dbReference type="EMBL" id="KAH7135486.1"/>
    </source>
</evidence>
<evidence type="ECO:0000313" key="10">
    <source>
        <dbReference type="Proteomes" id="UP000700596"/>
    </source>
</evidence>
<dbReference type="Pfam" id="PF12231">
    <property type="entry name" value="Rif1_N"/>
    <property type="match status" value="1"/>
</dbReference>
<evidence type="ECO:0000256" key="1">
    <source>
        <dbReference type="ARBA" id="ARBA00004123"/>
    </source>
</evidence>
<feature type="compositionally biased region" description="Low complexity" evidence="7">
    <location>
        <begin position="1138"/>
        <end position="1149"/>
    </location>
</feature>
<evidence type="ECO:0000256" key="7">
    <source>
        <dbReference type="SAM" id="MobiDB-lite"/>
    </source>
</evidence>
<reference evidence="9" key="1">
    <citation type="journal article" date="2021" name="Nat. Commun.">
        <title>Genetic determinants of endophytism in the Arabidopsis root mycobiome.</title>
        <authorList>
            <person name="Mesny F."/>
            <person name="Miyauchi S."/>
            <person name="Thiergart T."/>
            <person name="Pickel B."/>
            <person name="Atanasova L."/>
            <person name="Karlsson M."/>
            <person name="Huettel B."/>
            <person name="Barry K.W."/>
            <person name="Haridas S."/>
            <person name="Chen C."/>
            <person name="Bauer D."/>
            <person name="Andreopoulos W."/>
            <person name="Pangilinan J."/>
            <person name="LaButti K."/>
            <person name="Riley R."/>
            <person name="Lipzen A."/>
            <person name="Clum A."/>
            <person name="Drula E."/>
            <person name="Henrissat B."/>
            <person name="Kohler A."/>
            <person name="Grigoriev I.V."/>
            <person name="Martin F.M."/>
            <person name="Hacquard S."/>
        </authorList>
    </citation>
    <scope>NUCLEOTIDE SEQUENCE</scope>
    <source>
        <strain evidence="9">MPI-CAGE-CH-0243</strain>
    </source>
</reference>
<keyword evidence="6" id="KW-0131">Cell cycle</keyword>
<feature type="compositionally biased region" description="Polar residues" evidence="7">
    <location>
        <begin position="1679"/>
        <end position="1689"/>
    </location>
</feature>
<evidence type="ECO:0000256" key="5">
    <source>
        <dbReference type="ARBA" id="ARBA00023242"/>
    </source>
</evidence>
<gene>
    <name evidence="9" type="ORF">B0J11DRAFT_160741</name>
</gene>
<feature type="compositionally biased region" description="Polar residues" evidence="7">
    <location>
        <begin position="59"/>
        <end position="76"/>
    </location>
</feature>
<dbReference type="GO" id="GO:0140445">
    <property type="term" value="C:chromosome, telomeric repeat region"/>
    <property type="evidence" value="ECO:0007669"/>
    <property type="project" value="TreeGrafter"/>
</dbReference>
<dbReference type="InterPro" id="IPR022031">
    <property type="entry name" value="Rif1_N"/>
</dbReference>
<feature type="compositionally biased region" description="Polar residues" evidence="7">
    <location>
        <begin position="1455"/>
        <end position="1475"/>
    </location>
</feature>
<dbReference type="EMBL" id="JAGMWT010000002">
    <property type="protein sequence ID" value="KAH7135486.1"/>
    <property type="molecule type" value="Genomic_DNA"/>
</dbReference>
<dbReference type="GO" id="GO:0005634">
    <property type="term" value="C:nucleus"/>
    <property type="evidence" value="ECO:0007669"/>
    <property type="project" value="UniProtKB-SubCell"/>
</dbReference>
<feature type="compositionally biased region" description="Basic residues" evidence="7">
    <location>
        <begin position="1125"/>
        <end position="1137"/>
    </location>
</feature>
<evidence type="ECO:0000256" key="3">
    <source>
        <dbReference type="ARBA" id="ARBA00022454"/>
    </source>
</evidence>
<evidence type="ECO:0000256" key="4">
    <source>
        <dbReference type="ARBA" id="ARBA00022895"/>
    </source>
</evidence>
<dbReference type="OrthoDB" id="5399929at2759"/>
<feature type="compositionally biased region" description="Low complexity" evidence="7">
    <location>
        <begin position="93"/>
        <end position="104"/>
    </location>
</feature>
<dbReference type="InterPro" id="IPR016024">
    <property type="entry name" value="ARM-type_fold"/>
</dbReference>
<feature type="region of interest" description="Disordered" evidence="7">
    <location>
        <begin position="1"/>
        <end position="23"/>
    </location>
</feature>
<dbReference type="PANTHER" id="PTHR22928">
    <property type="entry name" value="TELOMERE-ASSOCIATED PROTEIN RIF1"/>
    <property type="match status" value="1"/>
</dbReference>
<proteinExistence type="predicted"/>
<keyword evidence="5" id="KW-0539">Nucleus</keyword>
<evidence type="ECO:0000256" key="2">
    <source>
        <dbReference type="ARBA" id="ARBA00004574"/>
    </source>
</evidence>
<dbReference type="PANTHER" id="PTHR22928:SF3">
    <property type="entry name" value="TELOMERE-ASSOCIATED PROTEIN RIF1"/>
    <property type="match status" value="1"/>
</dbReference>
<dbReference type="GO" id="GO:0000723">
    <property type="term" value="P:telomere maintenance"/>
    <property type="evidence" value="ECO:0007669"/>
    <property type="project" value="TreeGrafter"/>
</dbReference>
<feature type="region of interest" description="Disordered" evidence="7">
    <location>
        <begin position="1087"/>
        <end position="1176"/>
    </location>
</feature>
<keyword evidence="10" id="KW-1185">Reference proteome</keyword>
<feature type="domain" description="Telomere-associated protein Rif1 N-terminal" evidence="8">
    <location>
        <begin position="162"/>
        <end position="531"/>
    </location>
</feature>
<name>A0A9P9EE56_9PLEO</name>
<feature type="region of interest" description="Disordered" evidence="7">
    <location>
        <begin position="1672"/>
        <end position="1696"/>
    </location>
</feature>
<feature type="compositionally biased region" description="Basic and acidic residues" evidence="7">
    <location>
        <begin position="1617"/>
        <end position="1628"/>
    </location>
</feature>
<evidence type="ECO:0000259" key="8">
    <source>
        <dbReference type="Pfam" id="PF12231"/>
    </source>
</evidence>
<keyword evidence="3" id="KW-0158">Chromosome</keyword>
<dbReference type="SUPFAM" id="SSF48371">
    <property type="entry name" value="ARM repeat"/>
    <property type="match status" value="1"/>
</dbReference>
<feature type="region of interest" description="Disordered" evidence="7">
    <location>
        <begin position="1554"/>
        <end position="1639"/>
    </location>
</feature>
<keyword evidence="4" id="KW-0779">Telomere</keyword>
<evidence type="ECO:0000256" key="6">
    <source>
        <dbReference type="ARBA" id="ARBA00023306"/>
    </source>
</evidence>
<sequence length="1763" mass="196410">MVFSKFESFAARPPTPPKDLKEVNDSDIDEALRFLEDPFGTNNHIAATTTVARSLLNTPVQSPSSELGGNLASSGSQKKRVNFEIPPCPAPAPASTASPHPWTPLHSSPLRPLPQTRISRPLKSILKPSDPNSTPPPGSHEGTAAHKFHSFAEMLESVVKMLAQGARSSKLDAYIQLYNTMSAYDKIPDTQSLIDKMPLFAQFIRRDMQAMGISGKGYDSQLIGQALKLLMAFVRLPELKPVMDDDFCSFLVDRIIQVASDAEMPKGVINAHLALLMQQSFRPKTMTVGRVERILDVLDGIHDRVTGFSVQAYRVRVYRKLIQQRPEVMAKHTERWFKYVVKGMLTNQKDIHQSALETAISAAKSIGSDRQVTKAVLAIMNRVKSDGNTFGSLFAQQLESNSNSDTAAQVPHIWGVLTAFLKDSLQENVFLPLQDWLRVFERLYSSDKDAVKVQTNVAFNFLVYAVNITQNTPIAWSKMFVNIAQHQFQNRGPGKRSDIDTATSAYFTLLYYALRPNVPHAQLDRFWADFVADFWRPLVHASPKNAIAACRVLSALFNGSKKPWNEQRALELKPQFLVQREELPHLESRWVRKSLCVILPFVETLLDATPWTPDIGEDEPAKTMWIALMNSLVEAGSQEVMASSETKDAIAHIINMLRRMWDRHTTKLALQQHKEKSWADKFCFLIETVIEKLGASQFTDKCLIRNGQDFEVASTPSHRSRQNAPRVSPLIYFVDLLVSRSEGRLSDPVRLRAVQVGLQPCFDAQNTRLARLELLRDCIAAVDPTNKSAVAIDFRRRIASLTTFCIQDHPSDSKEQQSRQLGKEYEVVVGIIASLDPPHGQDVLSAFIDAVRREAGEGALVLAVVERLSEYFLLKTPKENHAACVPLASILLNNLPRTISRRALEQAKTILFPSSRTANRSQEFDPYNHFYAAVISIGTTAYESLGDDASQSNGLNITYQNFLAALSSAIGSAPISLLAIFLRKTQIMLKLWIEDSGRIVRKSQQEALWQTICDSIRKLPRKDSSTLTALEPLILAGFTSRRRHIVNIAIKTWNDTFGKHQNLEYPSGLENALQSLRHLVDLDLPNLPARETDPESRLSFCDSESETAETPRATRSSPVKESPLRTRKSSKKSRSKSRSPAVSSVSSKKSSSRRTPKARLRHEDSQIQFEAIKSPPSALFRQESQVLTERQKEIMERQRTTGNLFSSIGAKPSSQSELIPAERTPQELLSDPMAAEFLDEETRTPSNAMASMGPMDVYLGSSPTPSTRTRSQQVRSDDTNIATPTAVRSIQGLDDLTNLGSSPPRLEKGLTTTEDLAIGLTNEVVGEGFECRRPEISFSDSFDDGTTIDEEALVAAEFEDQVDDVADSLDGLPTEDDYDTPSSTVEVQLNAQLEEELHARSQPNEKVSETEETQQDSNLYVEAFTHQQDLDHVKHRQTTINTPLKASKKLETDGQAPNKSGGNNTSENISTPSRKQTPEEPLSSQVRSLRRSTRHSMTPSPTRKSRRSHRESPISSSAKKGKKKETSGQPKPAESSKQVMDFANDPDCIVVASPAVEKSLKRKTRASSKSPEKSKVVVPETTRKPSVRRSISLLSQVENISDDILVEDTPAAKRPRNQNDKDASDARSTRATPPPQDPRVMTKRLSHIQVTPKHTPALRLRQPSPVIEDTVIEDDKQESTSQPESQSRQAAAAIATPSRSFTERVILTPRSILDRLKKMVSDCSNMVLGRAEEREFDDVLFDLRTQVHAAGRRTHEPDNSTSG</sequence>
<feature type="region of interest" description="Disordered" evidence="7">
    <location>
        <begin position="59"/>
        <end position="144"/>
    </location>
</feature>
<feature type="compositionally biased region" description="Basic residues" evidence="7">
    <location>
        <begin position="1150"/>
        <end position="1160"/>
    </location>
</feature>
<dbReference type="Proteomes" id="UP000700596">
    <property type="component" value="Unassembled WGS sequence"/>
</dbReference>
<accession>A0A9P9EE56</accession>
<comment type="caution">
    <text evidence="9">The sequence shown here is derived from an EMBL/GenBank/DDBJ whole genome shotgun (WGS) entry which is preliminary data.</text>
</comment>
<feature type="region of interest" description="Disordered" evidence="7">
    <location>
        <begin position="1429"/>
        <end position="1541"/>
    </location>
</feature>
<organism evidence="9 10">
    <name type="scientific">Dendryphion nanum</name>
    <dbReference type="NCBI Taxonomy" id="256645"/>
    <lineage>
        <taxon>Eukaryota</taxon>
        <taxon>Fungi</taxon>
        <taxon>Dikarya</taxon>
        <taxon>Ascomycota</taxon>
        <taxon>Pezizomycotina</taxon>
        <taxon>Dothideomycetes</taxon>
        <taxon>Pleosporomycetidae</taxon>
        <taxon>Pleosporales</taxon>
        <taxon>Torulaceae</taxon>
        <taxon>Dendryphion</taxon>
    </lineage>
</organism>
<protein>
    <submittedName>
        <fullName evidence="9">Rap1-interacting factor 1 N terminal-domain-containing protein</fullName>
    </submittedName>
</protein>
<comment type="subcellular location">
    <subcellularLocation>
        <location evidence="2">Chromosome</location>
        <location evidence="2">Telomere</location>
    </subcellularLocation>
    <subcellularLocation>
        <location evidence="1">Nucleus</location>
    </subcellularLocation>
</comment>